<dbReference type="Gene3D" id="1.10.260.40">
    <property type="entry name" value="lambda repressor-like DNA-binding domains"/>
    <property type="match status" value="1"/>
</dbReference>
<evidence type="ECO:0000256" key="1">
    <source>
        <dbReference type="SAM" id="Phobius"/>
    </source>
</evidence>
<keyword evidence="1" id="KW-1133">Transmembrane helix</keyword>
<gene>
    <name evidence="3" type="ORF">NCTC10741_00886</name>
</gene>
<accession>A0A3P8JY79</accession>
<evidence type="ECO:0000313" key="4">
    <source>
        <dbReference type="Proteomes" id="UP000271626"/>
    </source>
</evidence>
<dbReference type="Pfam" id="PF20703">
    <property type="entry name" value="nSTAND1"/>
    <property type="match status" value="1"/>
</dbReference>
<dbReference type="EMBL" id="LR131273">
    <property type="protein sequence ID" value="VDR37774.1"/>
    <property type="molecule type" value="Genomic_DNA"/>
</dbReference>
<dbReference type="CDD" id="cd00093">
    <property type="entry name" value="HTH_XRE"/>
    <property type="match status" value="1"/>
</dbReference>
<dbReference type="GO" id="GO:0003677">
    <property type="term" value="F:DNA binding"/>
    <property type="evidence" value="ECO:0007669"/>
    <property type="project" value="InterPro"/>
</dbReference>
<feature type="transmembrane region" description="Helical" evidence="1">
    <location>
        <begin position="313"/>
        <end position="336"/>
    </location>
</feature>
<sequence>MVARSPANGGTSGNGDAAFFAASLRRLFVAAGSPTVAEVARLTGVSNGTISHWRTGRHFPTDFSTIEPLLVLLTDRAHRLRRNSTGPEGGATVLTVRQWQSLFDTTIGAEAKTPAVGQIAASAEKWVGASDDLTVEAVRTMLLDCLEISVDGAVTTRAWAPTSSGDDGARTVTSELIDLGVLVEPVLRMADGGFEVGRVALVDVALIDAWPRLARWVADSYPTLIARTGLEHDAQRWTSAGRPRVWLYDHTRLVLTADALIALSSTGVPVGNGNADPDFRFGGAAASQVPESAIEFWTASQSAALSELRTHQIVMGVIVALAVMVLGLGIALGVMAG</sequence>
<dbReference type="InterPro" id="IPR010982">
    <property type="entry name" value="Lambda_DNA-bd_dom_sf"/>
</dbReference>
<evidence type="ECO:0000259" key="2">
    <source>
        <dbReference type="Pfam" id="PF20703"/>
    </source>
</evidence>
<proteinExistence type="predicted"/>
<organism evidence="3 4">
    <name type="scientific">Tsukamurella paurometabola</name>
    <name type="common">Corynebacterium paurometabolum</name>
    <dbReference type="NCBI Taxonomy" id="2061"/>
    <lineage>
        <taxon>Bacteria</taxon>
        <taxon>Bacillati</taxon>
        <taxon>Actinomycetota</taxon>
        <taxon>Actinomycetes</taxon>
        <taxon>Mycobacteriales</taxon>
        <taxon>Tsukamurellaceae</taxon>
        <taxon>Tsukamurella</taxon>
    </lineage>
</organism>
<reference evidence="3 4" key="1">
    <citation type="submission" date="2018-12" db="EMBL/GenBank/DDBJ databases">
        <authorList>
            <consortium name="Pathogen Informatics"/>
        </authorList>
    </citation>
    <scope>NUCLEOTIDE SEQUENCE [LARGE SCALE GENOMIC DNA]</scope>
    <source>
        <strain evidence="3 4">NCTC10741</strain>
    </source>
</reference>
<keyword evidence="1" id="KW-0472">Membrane</keyword>
<keyword evidence="1" id="KW-0812">Transmembrane</keyword>
<evidence type="ECO:0000313" key="3">
    <source>
        <dbReference type="EMBL" id="VDR37774.1"/>
    </source>
</evidence>
<dbReference type="AlphaFoldDB" id="A0A3P8JY79"/>
<dbReference type="InterPro" id="IPR001387">
    <property type="entry name" value="Cro/C1-type_HTH"/>
</dbReference>
<name>A0A3P8JY79_TSUPA</name>
<feature type="domain" description="Novel STAND NTPase 1" evidence="2">
    <location>
        <begin position="117"/>
        <end position="243"/>
    </location>
</feature>
<dbReference type="InterPro" id="IPR049052">
    <property type="entry name" value="nSTAND1"/>
</dbReference>
<dbReference type="Proteomes" id="UP000271626">
    <property type="component" value="Chromosome"/>
</dbReference>
<protein>
    <recommendedName>
        <fullName evidence="2">Novel STAND NTPase 1 domain-containing protein</fullName>
    </recommendedName>
</protein>